<organism evidence="3 4">
    <name type="scientific">Ornithinimicrobium kibberense</name>
    <dbReference type="NCBI Taxonomy" id="282060"/>
    <lineage>
        <taxon>Bacteria</taxon>
        <taxon>Bacillati</taxon>
        <taxon>Actinomycetota</taxon>
        <taxon>Actinomycetes</taxon>
        <taxon>Micrococcales</taxon>
        <taxon>Ornithinimicrobiaceae</taxon>
        <taxon>Ornithinimicrobium</taxon>
    </lineage>
</organism>
<feature type="transmembrane region" description="Helical" evidence="2">
    <location>
        <begin position="324"/>
        <end position="344"/>
    </location>
</feature>
<feature type="transmembrane region" description="Helical" evidence="2">
    <location>
        <begin position="96"/>
        <end position="116"/>
    </location>
</feature>
<comment type="caution">
    <text evidence="3">The sequence shown here is derived from an EMBL/GenBank/DDBJ whole genome shotgun (WGS) entry which is preliminary data.</text>
</comment>
<dbReference type="Proteomes" id="UP001589613">
    <property type="component" value="Unassembled WGS sequence"/>
</dbReference>
<gene>
    <name evidence="3" type="ORF">ACFFN0_03780</name>
</gene>
<evidence type="ECO:0000313" key="3">
    <source>
        <dbReference type="EMBL" id="MFB9731161.1"/>
    </source>
</evidence>
<keyword evidence="2" id="KW-0472">Membrane</keyword>
<keyword evidence="2" id="KW-0812">Transmembrane</keyword>
<name>A0ABV5V040_9MICO</name>
<evidence type="ECO:0000256" key="1">
    <source>
        <dbReference type="SAM" id="MobiDB-lite"/>
    </source>
</evidence>
<feature type="transmembrane region" description="Helical" evidence="2">
    <location>
        <begin position="31"/>
        <end position="54"/>
    </location>
</feature>
<feature type="transmembrane region" description="Helical" evidence="2">
    <location>
        <begin position="137"/>
        <end position="161"/>
    </location>
</feature>
<evidence type="ECO:0000313" key="4">
    <source>
        <dbReference type="Proteomes" id="UP001589613"/>
    </source>
</evidence>
<keyword evidence="4" id="KW-1185">Reference proteome</keyword>
<proteinExistence type="predicted"/>
<dbReference type="InterPro" id="IPR045931">
    <property type="entry name" value="DUF6350"/>
</dbReference>
<reference evidence="3 4" key="1">
    <citation type="submission" date="2024-09" db="EMBL/GenBank/DDBJ databases">
        <authorList>
            <person name="Sun Q."/>
            <person name="Mori K."/>
        </authorList>
    </citation>
    <scope>NUCLEOTIDE SEQUENCE [LARGE SCALE GENOMIC DNA]</scope>
    <source>
        <strain evidence="3 4">JCM 12763</strain>
    </source>
</reference>
<dbReference type="EMBL" id="JBHMAX010000007">
    <property type="protein sequence ID" value="MFB9731161.1"/>
    <property type="molecule type" value="Genomic_DNA"/>
</dbReference>
<evidence type="ECO:0000256" key="2">
    <source>
        <dbReference type="SAM" id="Phobius"/>
    </source>
</evidence>
<feature type="transmembrane region" description="Helical" evidence="2">
    <location>
        <begin position="285"/>
        <end position="304"/>
    </location>
</feature>
<feature type="transmembrane region" description="Helical" evidence="2">
    <location>
        <begin position="223"/>
        <end position="248"/>
    </location>
</feature>
<keyword evidence="2" id="KW-1133">Transmembrane helix</keyword>
<accession>A0ABV5V040</accession>
<dbReference type="RefSeq" id="WP_141337815.1">
    <property type="nucleotide sequence ID" value="NZ_JBHMAX010000007.1"/>
</dbReference>
<feature type="transmembrane region" description="Helical" evidence="2">
    <location>
        <begin position="173"/>
        <end position="194"/>
    </location>
</feature>
<dbReference type="Pfam" id="PF19877">
    <property type="entry name" value="DUF6350"/>
    <property type="match status" value="1"/>
</dbReference>
<sequence length="432" mass="44936">MTVLQRPDTVPDPDRHDGPAPRPRGLTAGRVLGLLLSVLSGAACVLLGAIAVAVPTVVTWVADERSTASFWQTLGASVDVWALAHRAEVRADGTDVVLAPLALTFLLVGVCAYAAHQVVLARTDLRARVPRIGGWRAAWHALGGDEALAFVLGYAVAALLLAHTASFGLAPVWLPSLVPGALLVPALAVLWVWWAEHRRADHPVVDAGLRWTTRRTPASVRRAVAPAVEVVVGFTAVAFLMVLGLLLMRGDRVLALYAALDAGWVGTAVLTLAQLLVLPNLMVWAVAWLAGAGVHVGTVHVGWAESTPGDLPLLPVLGALPEPGVLPPGLWAMALVPLVAGGWLGHRVVGAAPRLSTWWTKARTALVGALLVAGVALLLGWLSTGGLTPGLLGTVGVLPWRFAGLLGAQVAAGAVLVVTVRHLLGGRGPARR</sequence>
<protein>
    <submittedName>
        <fullName evidence="3">DUF6350 family protein</fullName>
    </submittedName>
</protein>
<feature type="transmembrane region" description="Helical" evidence="2">
    <location>
        <begin position="402"/>
        <end position="424"/>
    </location>
</feature>
<feature type="region of interest" description="Disordered" evidence="1">
    <location>
        <begin position="1"/>
        <end position="24"/>
    </location>
</feature>
<feature type="transmembrane region" description="Helical" evidence="2">
    <location>
        <begin position="254"/>
        <end position="278"/>
    </location>
</feature>
<feature type="transmembrane region" description="Helical" evidence="2">
    <location>
        <begin position="365"/>
        <end position="382"/>
    </location>
</feature>